<sequence>MQAHVGNATGQAATICRRKTKGIPALHWTTVHSAFGNRDRSGKKSFSTASRSATASSYCGEASRVKFIPKGLFDPTFKKDQLEADERRRDLQQRKELREHRELPVALREAESRPILSSHSRNSAGAQDFQKLNQTQFSLQGRVWKREASLAELLLSGPTFREAITHEGKCQEAGLPLKDSCTHSTSEVPLSKNYLQLQTLDITARPQLAKHMDMCRKEKRQQVQPTNLRKLQDQEFVLQTKKQACAEEKDAESGTQASNSIASENLNPSDMQQMAVHTKQARPLRTPVLHLWLAGDEAPSHSTKSSLNFTETLSLQNVVGMRTQQDFLEGPLKPSSDQATRLHEEKNLKWLNSRRQSAIKATIQDIDFLKQKVVASASPIKVKTLLPMIETRPAEKQLWLEGILVELAETLRNGPPDDTAKGIECLLTFLQQHHGAALHEVTVLQLLKHVRQRLRQNDINGSANISRGASASTVQSSQFLKQHAGKRQERSRPSTPLSGEATVHHQKTESCYVFDKSLRRFQQLCSGTVVARDLTNASAMKGLHEHLHLQQAKHSVKYDEKELKAPRGHVASPICQESQKTAATACHYQLGSLESQTFSTAHAVKWVEMCNQCFHSEKAQSQQTDSCASQQRRHGARIENSRQSSCEILGCFMRVQEAECRAAVTLQSILDQFFLDEAQQNSTLQENEKYKEKLQNSRLPHFLRAKALQKYPKVDQILRHLNAKRNASGSPYQSSKAALISGAEERILDFQRSRRDEQFTDEPLLQQKDIQKALIGLKKDWGACEYVEDEIIGIWMLHDTIVQQVLEREVKQLMICTDHATRAFVTGLLEAEAIRLAMIIQPMMPSCLSFNASAGIPEQSLEHRFSPDLSKWGNGTILT</sequence>
<accession>U6KXC2</accession>
<dbReference type="AlphaFoldDB" id="U6KXC2"/>
<feature type="compositionally biased region" description="Polar residues" evidence="1">
    <location>
        <begin position="461"/>
        <end position="480"/>
    </location>
</feature>
<feature type="region of interest" description="Disordered" evidence="1">
    <location>
        <begin position="102"/>
        <end position="129"/>
    </location>
</feature>
<dbReference type="RefSeq" id="XP_013231724.1">
    <property type="nucleotide sequence ID" value="XM_013376270.1"/>
</dbReference>
<dbReference type="VEuPathDB" id="ToxoDB:ETH_00005670"/>
<name>U6KXC2_EIMTE</name>
<feature type="compositionally biased region" description="Basic and acidic residues" evidence="1">
    <location>
        <begin position="102"/>
        <end position="112"/>
    </location>
</feature>
<organism evidence="2 3">
    <name type="scientific">Eimeria tenella</name>
    <name type="common">Coccidian parasite</name>
    <dbReference type="NCBI Taxonomy" id="5802"/>
    <lineage>
        <taxon>Eukaryota</taxon>
        <taxon>Sar</taxon>
        <taxon>Alveolata</taxon>
        <taxon>Apicomplexa</taxon>
        <taxon>Conoidasida</taxon>
        <taxon>Coccidia</taxon>
        <taxon>Eucoccidiorida</taxon>
        <taxon>Eimeriorina</taxon>
        <taxon>Eimeriidae</taxon>
        <taxon>Eimeria</taxon>
    </lineage>
</organism>
<reference evidence="2" key="1">
    <citation type="submission" date="2013-10" db="EMBL/GenBank/DDBJ databases">
        <title>Genomic analysis of the causative agents of coccidiosis in chickens.</title>
        <authorList>
            <person name="Reid A.J."/>
            <person name="Blake D."/>
            <person name="Billington K."/>
            <person name="Browne H."/>
            <person name="Dunn M."/>
            <person name="Hung S."/>
            <person name="Kawahara F."/>
            <person name="Miranda-Saavedra D."/>
            <person name="Mourier T."/>
            <person name="Nagra H."/>
            <person name="Otto T.D."/>
            <person name="Rawlings N."/>
            <person name="Sanchez A."/>
            <person name="Sanders M."/>
            <person name="Subramaniam C."/>
            <person name="Tay Y."/>
            <person name="Dear P."/>
            <person name="Doerig C."/>
            <person name="Gruber A."/>
            <person name="Parkinson J."/>
            <person name="Shirley M."/>
            <person name="Wan K.L."/>
            <person name="Berriman M."/>
            <person name="Tomley F."/>
            <person name="Pain A."/>
        </authorList>
    </citation>
    <scope>NUCLEOTIDE SEQUENCE [LARGE SCALE GENOMIC DNA]</scope>
    <source>
        <strain evidence="2">Houghton</strain>
    </source>
</reference>
<evidence type="ECO:0000313" key="2">
    <source>
        <dbReference type="EMBL" id="CDJ40974.1"/>
    </source>
</evidence>
<keyword evidence="3" id="KW-1185">Reference proteome</keyword>
<evidence type="ECO:0000313" key="3">
    <source>
        <dbReference type="Proteomes" id="UP000030747"/>
    </source>
</evidence>
<proteinExistence type="predicted"/>
<protein>
    <submittedName>
        <fullName evidence="2">Uncharacterized protein</fullName>
    </submittedName>
</protein>
<dbReference type="OMA" id="GIPALHW"/>
<feature type="region of interest" description="Disordered" evidence="1">
    <location>
        <begin position="461"/>
        <end position="502"/>
    </location>
</feature>
<dbReference type="Proteomes" id="UP000030747">
    <property type="component" value="Unassembled WGS sequence"/>
</dbReference>
<feature type="compositionally biased region" description="Polar residues" evidence="1">
    <location>
        <begin position="115"/>
        <end position="129"/>
    </location>
</feature>
<dbReference type="VEuPathDB" id="ToxoDB:ETH2_1204000"/>
<dbReference type="OrthoDB" id="345935at2759"/>
<reference evidence="2" key="2">
    <citation type="submission" date="2013-10" db="EMBL/GenBank/DDBJ databases">
        <authorList>
            <person name="Aslett M."/>
        </authorList>
    </citation>
    <scope>NUCLEOTIDE SEQUENCE [LARGE SCALE GENOMIC DNA]</scope>
    <source>
        <strain evidence="2">Houghton</strain>
    </source>
</reference>
<evidence type="ECO:0000256" key="1">
    <source>
        <dbReference type="SAM" id="MobiDB-lite"/>
    </source>
</evidence>
<dbReference type="EMBL" id="HG675415">
    <property type="protein sequence ID" value="CDJ40974.1"/>
    <property type="molecule type" value="Genomic_DNA"/>
</dbReference>
<gene>
    <name evidence="2" type="ORF">ETH_00005670</name>
</gene>
<dbReference type="GeneID" id="25250342"/>